<organism evidence="5 6">
    <name type="scientific">Orchesella dallaii</name>
    <dbReference type="NCBI Taxonomy" id="48710"/>
    <lineage>
        <taxon>Eukaryota</taxon>
        <taxon>Metazoa</taxon>
        <taxon>Ecdysozoa</taxon>
        <taxon>Arthropoda</taxon>
        <taxon>Hexapoda</taxon>
        <taxon>Collembola</taxon>
        <taxon>Entomobryomorpha</taxon>
        <taxon>Entomobryoidea</taxon>
        <taxon>Orchesellidae</taxon>
        <taxon>Orchesellinae</taxon>
        <taxon>Orchesella</taxon>
    </lineage>
</organism>
<dbReference type="Pfam" id="PF00194">
    <property type="entry name" value="Carb_anhydrase"/>
    <property type="match status" value="1"/>
</dbReference>
<reference evidence="5 6" key="1">
    <citation type="submission" date="2024-08" db="EMBL/GenBank/DDBJ databases">
        <authorList>
            <person name="Cucini C."/>
            <person name="Frati F."/>
        </authorList>
    </citation>
    <scope>NUCLEOTIDE SEQUENCE [LARGE SCALE GENOMIC DNA]</scope>
</reference>
<dbReference type="PROSITE" id="PS51144">
    <property type="entry name" value="ALPHA_CA_2"/>
    <property type="match status" value="1"/>
</dbReference>
<feature type="compositionally biased region" description="Pro residues" evidence="2">
    <location>
        <begin position="110"/>
        <end position="120"/>
    </location>
</feature>
<dbReference type="PANTHER" id="PTHR18952">
    <property type="entry name" value="CARBONIC ANHYDRASE"/>
    <property type="match status" value="1"/>
</dbReference>
<evidence type="ECO:0000256" key="1">
    <source>
        <dbReference type="ARBA" id="ARBA00010718"/>
    </source>
</evidence>
<dbReference type="SUPFAM" id="SSF51069">
    <property type="entry name" value="Carbonic anhydrase"/>
    <property type="match status" value="1"/>
</dbReference>
<feature type="domain" description="Alpha-carbonic anhydrase" evidence="4">
    <location>
        <begin position="541"/>
        <end position="847"/>
    </location>
</feature>
<name>A0ABP1RGI7_9HEXA</name>
<feature type="region of interest" description="Disordered" evidence="2">
    <location>
        <begin position="99"/>
        <end position="132"/>
    </location>
</feature>
<dbReference type="SMART" id="SM01057">
    <property type="entry name" value="Carb_anhydrase"/>
    <property type="match status" value="1"/>
</dbReference>
<proteinExistence type="inferred from homology"/>
<evidence type="ECO:0000256" key="2">
    <source>
        <dbReference type="SAM" id="MobiDB-lite"/>
    </source>
</evidence>
<accession>A0ABP1RGI7</accession>
<keyword evidence="6" id="KW-1185">Reference proteome</keyword>
<feature type="compositionally biased region" description="Basic and acidic residues" evidence="2">
    <location>
        <begin position="99"/>
        <end position="109"/>
    </location>
</feature>
<evidence type="ECO:0000259" key="4">
    <source>
        <dbReference type="PROSITE" id="PS51144"/>
    </source>
</evidence>
<protein>
    <recommendedName>
        <fullName evidence="4">Alpha-carbonic anhydrase domain-containing protein</fullName>
    </recommendedName>
</protein>
<dbReference type="InterPro" id="IPR001148">
    <property type="entry name" value="CA_dom"/>
</dbReference>
<evidence type="ECO:0000313" key="5">
    <source>
        <dbReference type="EMBL" id="CAL8127579.1"/>
    </source>
</evidence>
<gene>
    <name evidence="5" type="ORF">ODALV1_LOCUS21902</name>
</gene>
<dbReference type="PANTHER" id="PTHR18952:SF208">
    <property type="entry name" value="CARBONIC ANHYDRASE XA-RELATED"/>
    <property type="match status" value="1"/>
</dbReference>
<dbReference type="EMBL" id="CAXLJM020000072">
    <property type="protein sequence ID" value="CAL8127579.1"/>
    <property type="molecule type" value="Genomic_DNA"/>
</dbReference>
<feature type="chain" id="PRO_5046295723" description="Alpha-carbonic anhydrase domain-containing protein" evidence="3">
    <location>
        <begin position="24"/>
        <end position="920"/>
    </location>
</feature>
<dbReference type="InterPro" id="IPR036398">
    <property type="entry name" value="CA_dom_sf"/>
</dbReference>
<feature type="signal peptide" evidence="3">
    <location>
        <begin position="1"/>
        <end position="23"/>
    </location>
</feature>
<comment type="similarity">
    <text evidence="1">Belongs to the alpha-carbonic anhydrase family.</text>
</comment>
<sequence length="920" mass="106854">MKLSCTFLPLFLLVLHRQQKVKGLPFLSDNFWWNGDNLEVDQENSDDVDLDVKAHEASEQLALLRCPARSHLELKDYWNCLWRSSVNADDLRERARLMNDAEEEKERPRSPSPNDTPLPSSPSNKKLRRKKRVAKDRYNAEFVNAVYNDLIITIEFIPHKVVECQESIIFPGSSLDSYVYCLRRGSIGAFSFDPKFDPPPRRPIVSTYNKREFKVLKNLSNPWINWTGDFSFDFEQLKDEDTYEPHGFGGADPYIIEQYSPYRYGYSNIDVDQRQPGWSFGGADGPDLWHKLNIRKFFAPLLQAAKLEEIQKRGDFAQAYPGLGELAEHHDKLLSVLDYRWNKDSGFHAYTRFLLPLIDKFDLEYYQHKKLLDNSFTIPSDVEVITQIIDALDAYLIGSEAELMHGRDPNPNYTTIEEVPFYKVYEEFFLHYMFGDPTRWADSRKDHPVYPILHGLYDVIRALFRTYVTVVKRQLICTRDIAEYSDTKRDGVDVTKLLESVYKTCVENQVINTSTEIIYHYAVPKEKLRELYDDYFMRKESRHSYSLPITPIKFPICNHQEPSPINIITNQGRKNSLTSYRFGNAAYRLNRFFIMFPVDGSTLLSVGIVDGERLDESAVTLTGGAVKGQHLSFQTMLIRFGRDWKSLGSEHQFDGKGGQMELQMIFTIAGSADPIKYWQVLARVQNRIFQFREKLVIILSILVDVLETDDDVMKKIETEKTKQDPYLFEPFTQAAYHFRVEREQNPEQEEPRGYVSSDPFFRLIDFIPKTNSKFYTYRGSLSWPPCFGYVIWSVYEQRLYISKRQFDEFIRIPAFGMVDHNRASENFRMMTQIYVEEENDPNLAYNERKRLIEKRTIERHILEGIHVADSGSDDTLVDEAVYYLDSDSGVAGVKVEGVSCPAKNAVISTATLLSTMYSRA</sequence>
<comment type="caution">
    <text evidence="5">The sequence shown here is derived from an EMBL/GenBank/DDBJ whole genome shotgun (WGS) entry which is preliminary data.</text>
</comment>
<evidence type="ECO:0000313" key="6">
    <source>
        <dbReference type="Proteomes" id="UP001642540"/>
    </source>
</evidence>
<dbReference type="InterPro" id="IPR023561">
    <property type="entry name" value="Carbonic_anhydrase_a-class"/>
</dbReference>
<dbReference type="Proteomes" id="UP001642540">
    <property type="component" value="Unassembled WGS sequence"/>
</dbReference>
<dbReference type="Gene3D" id="3.10.200.10">
    <property type="entry name" value="Alpha carbonic anhydrase"/>
    <property type="match status" value="1"/>
</dbReference>
<evidence type="ECO:0000256" key="3">
    <source>
        <dbReference type="SAM" id="SignalP"/>
    </source>
</evidence>
<keyword evidence="3" id="KW-0732">Signal</keyword>